<dbReference type="Gene3D" id="2.10.25.10">
    <property type="entry name" value="Laminin"/>
    <property type="match status" value="1"/>
</dbReference>
<dbReference type="InterPro" id="IPR035976">
    <property type="entry name" value="Sushi/SCR/CCP_sf"/>
</dbReference>
<dbReference type="SUPFAM" id="SSF57196">
    <property type="entry name" value="EGF/Laminin"/>
    <property type="match status" value="1"/>
</dbReference>
<dbReference type="Proteomes" id="UP000001307">
    <property type="component" value="Unassembled WGS sequence"/>
</dbReference>
<accession>E4WYD9</accession>
<protein>
    <recommendedName>
        <fullName evidence="3">Sushi domain-containing protein</fullName>
    </recommendedName>
</protein>
<dbReference type="Gene3D" id="2.10.70.10">
    <property type="entry name" value="Complement Module, domain 1"/>
    <property type="match status" value="1"/>
</dbReference>
<dbReference type="InterPro" id="IPR000436">
    <property type="entry name" value="Sushi_SCR_CCP_dom"/>
</dbReference>
<dbReference type="CDD" id="cd00033">
    <property type="entry name" value="CCP"/>
    <property type="match status" value="1"/>
</dbReference>
<keyword evidence="1" id="KW-1015">Disulfide bond</keyword>
<dbReference type="AlphaFoldDB" id="E4WYD9"/>
<dbReference type="InParanoid" id="E4WYD9"/>
<dbReference type="SMART" id="SM00032">
    <property type="entry name" value="CCP"/>
    <property type="match status" value="1"/>
</dbReference>
<keyword evidence="5" id="KW-1185">Reference proteome</keyword>
<gene>
    <name evidence="4" type="ORF">GSOID_T00011942001</name>
</gene>
<keyword evidence="2" id="KW-0768">Sushi</keyword>
<reference evidence="4" key="1">
    <citation type="journal article" date="2010" name="Science">
        <title>Plasticity of animal genome architecture unmasked by rapid evolution of a pelagic tunicate.</title>
        <authorList>
            <person name="Denoeud F."/>
            <person name="Henriet S."/>
            <person name="Mungpakdee S."/>
            <person name="Aury J.M."/>
            <person name="Da Silva C."/>
            <person name="Brinkmann H."/>
            <person name="Mikhaleva J."/>
            <person name="Olsen L.C."/>
            <person name="Jubin C."/>
            <person name="Canestro C."/>
            <person name="Bouquet J.M."/>
            <person name="Danks G."/>
            <person name="Poulain J."/>
            <person name="Campsteijn C."/>
            <person name="Adamski M."/>
            <person name="Cross I."/>
            <person name="Yadetie F."/>
            <person name="Muffato M."/>
            <person name="Louis A."/>
            <person name="Butcher S."/>
            <person name="Tsagkogeorga G."/>
            <person name="Konrad A."/>
            <person name="Singh S."/>
            <person name="Jensen M.F."/>
            <person name="Cong E.H."/>
            <person name="Eikeseth-Otteraa H."/>
            <person name="Noel B."/>
            <person name="Anthouard V."/>
            <person name="Porcel B.M."/>
            <person name="Kachouri-Lafond R."/>
            <person name="Nishino A."/>
            <person name="Ugolini M."/>
            <person name="Chourrout P."/>
            <person name="Nishida H."/>
            <person name="Aasland R."/>
            <person name="Huzurbazar S."/>
            <person name="Westhof E."/>
            <person name="Delsuc F."/>
            <person name="Lehrach H."/>
            <person name="Reinhardt R."/>
            <person name="Weissenbach J."/>
            <person name="Roy S.W."/>
            <person name="Artiguenave F."/>
            <person name="Postlethwait J.H."/>
            <person name="Manak J.R."/>
            <person name="Thompson E.M."/>
            <person name="Jaillon O."/>
            <person name="Du Pasquier L."/>
            <person name="Boudinot P."/>
            <person name="Liberles D.A."/>
            <person name="Volff J.N."/>
            <person name="Philippe H."/>
            <person name="Lenhard B."/>
            <person name="Roest Crollius H."/>
            <person name="Wincker P."/>
            <person name="Chourrout D."/>
        </authorList>
    </citation>
    <scope>NUCLEOTIDE SEQUENCE [LARGE SCALE GENOMIC DNA]</scope>
</reference>
<dbReference type="EMBL" id="FN653018">
    <property type="protein sequence ID" value="CBY22383.1"/>
    <property type="molecule type" value="Genomic_DNA"/>
</dbReference>
<dbReference type="Gene3D" id="2.60.40.3210">
    <property type="entry name" value="Zona pellucida, ZP-N domain"/>
    <property type="match status" value="1"/>
</dbReference>
<dbReference type="SUPFAM" id="SSF57535">
    <property type="entry name" value="Complement control module/SCR domain"/>
    <property type="match status" value="1"/>
</dbReference>
<feature type="domain" description="Sushi" evidence="3">
    <location>
        <begin position="51"/>
        <end position="116"/>
    </location>
</feature>
<evidence type="ECO:0000256" key="2">
    <source>
        <dbReference type="PROSITE-ProRule" id="PRU00302"/>
    </source>
</evidence>
<evidence type="ECO:0000313" key="4">
    <source>
        <dbReference type="EMBL" id="CBY22383.1"/>
    </source>
</evidence>
<dbReference type="PROSITE" id="PS50923">
    <property type="entry name" value="SUSHI"/>
    <property type="match status" value="1"/>
</dbReference>
<proteinExistence type="predicted"/>
<evidence type="ECO:0000259" key="3">
    <source>
        <dbReference type="PROSITE" id="PS50923"/>
    </source>
</evidence>
<sequence>MAVIIFIIFKSVFAACTLKNGAELDASRVVCRRLNSALKGIKSYTEEQKQYRCEELETIENGHIYCSSENSVGSVCQAFCSAGYTLSGPARKYCLYEEFASEPIKWSSDRETLCLRKQLDSSCLYNNGGCSHKCIDRGFGDIECACPCGSFLDEDDKTCKAADSCPLDITVAIDAREKVCNDNRFTNVVSRTLKGIFGVLDGNLPVNSFRIIYLRDGLANVNLEISDSDKYLSTLDSLFSTPNFCSSSTSAEIPLSSFNEIHSSVFLWLLRNPLTGITYESPLPDKIFVMTSKSVNDRLDSSVCGGGGCIDENDDLIMNIWRMSFTRIASLFDRKSCFNRQQSTKFTCNSNSMTLEVPFCHLNGLSSDDITVNNEKCPSVVSESQNGTYMRWDIGFTDCGIVPKERGALVEYKAVLRTFISEDTLIKPVMPHLNLEVKCEQLIETEFEVTDEFHAIDELYFNAEAETYTPIMEMELFVLSTPRLLLITILLFRNES</sequence>
<dbReference type="OrthoDB" id="664115at2759"/>
<evidence type="ECO:0000313" key="5">
    <source>
        <dbReference type="Proteomes" id="UP000001307"/>
    </source>
</evidence>
<evidence type="ECO:0000256" key="1">
    <source>
        <dbReference type="ARBA" id="ARBA00023157"/>
    </source>
</evidence>
<dbReference type="Pfam" id="PF00084">
    <property type="entry name" value="Sushi"/>
    <property type="match status" value="1"/>
</dbReference>
<name>E4WYD9_OIKDI</name>
<organism evidence="4">
    <name type="scientific">Oikopleura dioica</name>
    <name type="common">Tunicate</name>
    <dbReference type="NCBI Taxonomy" id="34765"/>
    <lineage>
        <taxon>Eukaryota</taxon>
        <taxon>Metazoa</taxon>
        <taxon>Chordata</taxon>
        <taxon>Tunicata</taxon>
        <taxon>Appendicularia</taxon>
        <taxon>Copelata</taxon>
        <taxon>Oikopleuridae</taxon>
        <taxon>Oikopleura</taxon>
    </lineage>
</organism>
<comment type="caution">
    <text evidence="2">Lacks conserved residue(s) required for the propagation of feature annotation.</text>
</comment>